<name>A0A803Q167_CANSA</name>
<dbReference type="Pfam" id="PF03732">
    <property type="entry name" value="Retrotrans_gag"/>
    <property type="match status" value="1"/>
</dbReference>
<organism evidence="2 3">
    <name type="scientific">Cannabis sativa</name>
    <name type="common">Hemp</name>
    <name type="synonym">Marijuana</name>
    <dbReference type="NCBI Taxonomy" id="3483"/>
    <lineage>
        <taxon>Eukaryota</taxon>
        <taxon>Viridiplantae</taxon>
        <taxon>Streptophyta</taxon>
        <taxon>Embryophyta</taxon>
        <taxon>Tracheophyta</taxon>
        <taxon>Spermatophyta</taxon>
        <taxon>Magnoliopsida</taxon>
        <taxon>eudicotyledons</taxon>
        <taxon>Gunneridae</taxon>
        <taxon>Pentapetalae</taxon>
        <taxon>rosids</taxon>
        <taxon>fabids</taxon>
        <taxon>Rosales</taxon>
        <taxon>Cannabaceae</taxon>
        <taxon>Cannabis</taxon>
    </lineage>
</organism>
<dbReference type="InterPro" id="IPR005162">
    <property type="entry name" value="Retrotrans_gag_dom"/>
</dbReference>
<evidence type="ECO:0000313" key="3">
    <source>
        <dbReference type="Proteomes" id="UP000596661"/>
    </source>
</evidence>
<accession>A0A803Q167</accession>
<reference evidence="2" key="1">
    <citation type="submission" date="2018-11" db="EMBL/GenBank/DDBJ databases">
        <authorList>
            <person name="Grassa J C."/>
        </authorList>
    </citation>
    <scope>NUCLEOTIDE SEQUENCE [LARGE SCALE GENOMIC DNA]</scope>
</reference>
<evidence type="ECO:0000259" key="1">
    <source>
        <dbReference type="Pfam" id="PF03732"/>
    </source>
</evidence>
<dbReference type="Gramene" id="evm.model.07.1076">
    <property type="protein sequence ID" value="cds.evm.model.07.1076"/>
    <property type="gene ID" value="evm.TU.07.1076"/>
</dbReference>
<evidence type="ECO:0000313" key="2">
    <source>
        <dbReference type="EnsemblPlants" id="cds.evm.model.07.1076"/>
    </source>
</evidence>
<dbReference type="AlphaFoldDB" id="A0A803Q167"/>
<protein>
    <recommendedName>
        <fullName evidence="1">Retrotransposon gag domain-containing protein</fullName>
    </recommendedName>
</protein>
<dbReference type="EnsemblPlants" id="evm.model.07.1076">
    <property type="protein sequence ID" value="cds.evm.model.07.1076"/>
    <property type="gene ID" value="evm.TU.07.1076"/>
</dbReference>
<sequence>MMVSNTQRIKAFEKRIKELNGLDKRVRDLSSEARNLGPTATQQQLATLAQDYANLLVRTVIIGLRNGQAALKDSLSDTTEDCHASITDLWEELVRMSTKRNLTIIAAKQANTRVNGGMEYGHLRAPEPIFYGGARDAKVLQNFLFDMEQYFRVVQTDSEEEKVAMATMYLSRDAKQWWRMKYKDIQSGKCSIETWDDLKKELNARFLLENFAYLVRRQLRELKQVGTVREYVKKFSRLMLDIKDMNEVDRLFYFLE</sequence>
<dbReference type="EMBL" id="UZAU01000655">
    <property type="status" value="NOT_ANNOTATED_CDS"/>
    <property type="molecule type" value="Genomic_DNA"/>
</dbReference>
<dbReference type="OMA" id="LWRMERY"/>
<proteinExistence type="predicted"/>
<feature type="domain" description="Retrotransposon gag" evidence="1">
    <location>
        <begin position="165"/>
        <end position="248"/>
    </location>
</feature>
<reference evidence="2" key="2">
    <citation type="submission" date="2021-03" db="UniProtKB">
        <authorList>
            <consortium name="EnsemblPlants"/>
        </authorList>
    </citation>
    <scope>IDENTIFICATION</scope>
</reference>
<dbReference type="Proteomes" id="UP000596661">
    <property type="component" value="Chromosome 7"/>
</dbReference>
<keyword evidence="3" id="KW-1185">Reference proteome</keyword>